<keyword evidence="2" id="KW-1185">Reference proteome</keyword>
<protein>
    <submittedName>
        <fullName evidence="1">Uncharacterized protein</fullName>
    </submittedName>
</protein>
<proteinExistence type="predicted"/>
<evidence type="ECO:0000313" key="2">
    <source>
        <dbReference type="Proteomes" id="UP001061991"/>
    </source>
</evidence>
<dbReference type="EMBL" id="CP104973">
    <property type="protein sequence ID" value="UXN61269.1"/>
    <property type="molecule type" value="Genomic_DNA"/>
</dbReference>
<gene>
    <name evidence="1" type="ORF">N8E88_14380</name>
</gene>
<dbReference type="Proteomes" id="UP001061991">
    <property type="component" value="Chromosome"/>
</dbReference>
<organism evidence="1 2">
    <name type="scientific">Phyllobacterium zundukense</name>
    <dbReference type="NCBI Taxonomy" id="1867719"/>
    <lineage>
        <taxon>Bacteria</taxon>
        <taxon>Pseudomonadati</taxon>
        <taxon>Pseudomonadota</taxon>
        <taxon>Alphaproteobacteria</taxon>
        <taxon>Hyphomicrobiales</taxon>
        <taxon>Phyllobacteriaceae</taxon>
        <taxon>Phyllobacterium</taxon>
    </lineage>
</organism>
<evidence type="ECO:0000313" key="1">
    <source>
        <dbReference type="EMBL" id="UXN61269.1"/>
    </source>
</evidence>
<reference evidence="1" key="1">
    <citation type="submission" date="2022-09" db="EMBL/GenBank/DDBJ databases">
        <title>Interaction between co-microsymbionts with complementary sets of symbiotic genes in legume-rhizobium systems.</title>
        <authorList>
            <person name="Safronova V."/>
            <person name="Sazanova A."/>
            <person name="Afonin A."/>
            <person name="Chirak E."/>
        </authorList>
    </citation>
    <scope>NUCLEOTIDE SEQUENCE</scope>
    <source>
        <strain evidence="1">A18/3m</strain>
    </source>
</reference>
<sequence length="370" mass="40040">MNKQQDALCLANHANRIEGIIVELEAIEQAIRKALAKADVGNPAIRQKVYESAWGAHERSLAANGALDDEQRDERRERLKDSITRIEKEVQTSGSITLPVPAPVVERREPVLSQSATRIEPTIDVGAESELDAPELTSDGPVAAENYRPDRMRRRLKRNRERKKANGLIKFVIILAILAVALGLLWFVASGIINLKPSSIPPSTSNPAVSGSHEPLKEGELSPEGNWITIFDPSDTTQVSVTGRATATIGGDQVEKYLRIQSPGEADEVSFQVGQGVLEQLAGKNTVFDIVAKSEDGVRTQMAVSCDFGALGDCGRKRFDVSDASSEYLVQKEFPADKKPAAGGAIKINSDITQAGKSVDIISIRVQVAN</sequence>
<accession>A0ACD4D659</accession>
<name>A0ACD4D659_9HYPH</name>